<protein>
    <recommendedName>
        <fullName evidence="5">Phosphatidylinositol 4-kinase type 2</fullName>
        <ecNumber evidence="5">2.7.1.67</ecNumber>
    </recommendedName>
</protein>
<keyword evidence="8" id="KW-1185">Reference proteome</keyword>
<dbReference type="PANTHER" id="PTHR12865">
    <property type="entry name" value="PHOSPHATIDYLINOSITOL 4-KINASE TYPE-II"/>
    <property type="match status" value="1"/>
</dbReference>
<evidence type="ECO:0000256" key="2">
    <source>
        <dbReference type="ARBA" id="ARBA00022741"/>
    </source>
</evidence>
<dbReference type="GO" id="GO:0005802">
    <property type="term" value="C:trans-Golgi network"/>
    <property type="evidence" value="ECO:0007669"/>
    <property type="project" value="TreeGrafter"/>
</dbReference>
<evidence type="ECO:0000256" key="6">
    <source>
        <dbReference type="SAM" id="MobiDB-lite"/>
    </source>
</evidence>
<dbReference type="GO" id="GO:0005886">
    <property type="term" value="C:plasma membrane"/>
    <property type="evidence" value="ECO:0007669"/>
    <property type="project" value="TreeGrafter"/>
</dbReference>
<dbReference type="EMBL" id="CADEPM010000010">
    <property type="protein sequence ID" value="CAB3410335.1"/>
    <property type="molecule type" value="Genomic_DNA"/>
</dbReference>
<dbReference type="EC" id="2.7.1.67" evidence="5"/>
<proteinExistence type="inferred from homology"/>
<dbReference type="GO" id="GO:0005768">
    <property type="term" value="C:endosome"/>
    <property type="evidence" value="ECO:0007669"/>
    <property type="project" value="TreeGrafter"/>
</dbReference>
<evidence type="ECO:0000313" key="7">
    <source>
        <dbReference type="EMBL" id="CAB3410335.1"/>
    </source>
</evidence>
<evidence type="ECO:0000256" key="3">
    <source>
        <dbReference type="ARBA" id="ARBA00022777"/>
    </source>
</evidence>
<keyword evidence="5" id="KW-0472">Membrane</keyword>
<dbReference type="InterPro" id="IPR039756">
    <property type="entry name" value="Lsb6/PI4K2"/>
</dbReference>
<dbReference type="GO" id="GO:0007030">
    <property type="term" value="P:Golgi organization"/>
    <property type="evidence" value="ECO:0007669"/>
    <property type="project" value="TreeGrafter"/>
</dbReference>
<dbReference type="AlphaFoldDB" id="A0A8S1FB33"/>
<keyword evidence="1 5" id="KW-0808">Transferase</keyword>
<feature type="compositionally biased region" description="Low complexity" evidence="6">
    <location>
        <begin position="11"/>
        <end position="29"/>
    </location>
</feature>
<dbReference type="GO" id="GO:0005524">
    <property type="term" value="F:ATP binding"/>
    <property type="evidence" value="ECO:0007669"/>
    <property type="project" value="UniProtKB-UniRule"/>
</dbReference>
<keyword evidence="3 5" id="KW-0418">Kinase</keyword>
<dbReference type="GO" id="GO:0046854">
    <property type="term" value="P:phosphatidylinositol phosphate biosynthetic process"/>
    <property type="evidence" value="ECO:0007669"/>
    <property type="project" value="UniProtKB-UniRule"/>
</dbReference>
<reference evidence="7 8" key="1">
    <citation type="submission" date="2020-04" db="EMBL/GenBank/DDBJ databases">
        <authorList>
            <person name="Laetsch R D."/>
            <person name="Stevens L."/>
            <person name="Kumar S."/>
            <person name="Blaxter L. M."/>
        </authorList>
    </citation>
    <scope>NUCLEOTIDE SEQUENCE [LARGE SCALE GENOMIC DNA]</scope>
</reference>
<accession>A0A8S1FB33</accession>
<dbReference type="Proteomes" id="UP000494206">
    <property type="component" value="Unassembled WGS sequence"/>
</dbReference>
<feature type="compositionally biased region" description="Polar residues" evidence="6">
    <location>
        <begin position="1"/>
        <end position="10"/>
    </location>
</feature>
<keyword evidence="4 5" id="KW-0067">ATP-binding</keyword>
<dbReference type="GO" id="GO:0005765">
    <property type="term" value="C:lysosomal membrane"/>
    <property type="evidence" value="ECO:0007669"/>
    <property type="project" value="TreeGrafter"/>
</dbReference>
<organism evidence="7 8">
    <name type="scientific">Caenorhabditis bovis</name>
    <dbReference type="NCBI Taxonomy" id="2654633"/>
    <lineage>
        <taxon>Eukaryota</taxon>
        <taxon>Metazoa</taxon>
        <taxon>Ecdysozoa</taxon>
        <taxon>Nematoda</taxon>
        <taxon>Chromadorea</taxon>
        <taxon>Rhabditida</taxon>
        <taxon>Rhabditina</taxon>
        <taxon>Rhabditomorpha</taxon>
        <taxon>Rhabditoidea</taxon>
        <taxon>Rhabditidae</taxon>
        <taxon>Peloderinae</taxon>
        <taxon>Caenorhabditis</taxon>
    </lineage>
</organism>
<evidence type="ECO:0000256" key="1">
    <source>
        <dbReference type="ARBA" id="ARBA00022679"/>
    </source>
</evidence>
<dbReference type="OrthoDB" id="3349449at2759"/>
<comment type="similarity">
    <text evidence="5">Belongs to the PI3/PI4-kinase family. Type II PI4K subfamily.</text>
</comment>
<evidence type="ECO:0000313" key="8">
    <source>
        <dbReference type="Proteomes" id="UP000494206"/>
    </source>
</evidence>
<comment type="subcellular location">
    <subcellularLocation>
        <location evidence="5">Membrane</location>
        <topology evidence="5">Peripheral membrane protein</topology>
    </subcellularLocation>
</comment>
<comment type="caution">
    <text evidence="7">The sequence shown here is derived from an EMBL/GenBank/DDBJ whole genome shotgun (WGS) entry which is preliminary data.</text>
</comment>
<keyword evidence="2 5" id="KW-0547">Nucleotide-binding</keyword>
<evidence type="ECO:0000256" key="4">
    <source>
        <dbReference type="ARBA" id="ARBA00022840"/>
    </source>
</evidence>
<feature type="region of interest" description="Disordered" evidence="6">
    <location>
        <begin position="1"/>
        <end position="68"/>
    </location>
</feature>
<evidence type="ECO:0000256" key="5">
    <source>
        <dbReference type="RuleBase" id="RU367084"/>
    </source>
</evidence>
<gene>
    <name evidence="7" type="ORF">CBOVIS_LOCUS11877</name>
</gene>
<dbReference type="GO" id="GO:0007032">
    <property type="term" value="P:endosome organization"/>
    <property type="evidence" value="ECO:0007669"/>
    <property type="project" value="TreeGrafter"/>
</dbReference>
<name>A0A8S1FB33_9PELO</name>
<dbReference type="PANTHER" id="PTHR12865:SF1">
    <property type="entry name" value="PHOSPHATIDYLINOSITOL 4-KINASE TYPE 2"/>
    <property type="match status" value="1"/>
</dbReference>
<comment type="catalytic activity">
    <reaction evidence="5">
        <text>a 1,2-diacyl-sn-glycero-3-phospho-(1D-myo-inositol) + ATP = a 1,2-diacyl-sn-glycero-3-phospho-(1D-myo-inositol 4-phosphate) + ADP + H(+)</text>
        <dbReference type="Rhea" id="RHEA:19877"/>
        <dbReference type="ChEBI" id="CHEBI:15378"/>
        <dbReference type="ChEBI" id="CHEBI:30616"/>
        <dbReference type="ChEBI" id="CHEBI:57880"/>
        <dbReference type="ChEBI" id="CHEBI:58178"/>
        <dbReference type="ChEBI" id="CHEBI:456216"/>
        <dbReference type="EC" id="2.7.1.67"/>
    </reaction>
</comment>
<dbReference type="GO" id="GO:0004430">
    <property type="term" value="F:1-phosphatidylinositol 4-kinase activity"/>
    <property type="evidence" value="ECO:0007669"/>
    <property type="project" value="UniProtKB-UniRule"/>
</dbReference>
<sequence length="244" mass="27571">MRNATLDSEQSNPSPASRSARLSSSCASESEIETCDERAGLLGNRRVKKKSMQERSKNEQPAALHRPISNANEATSEHVDQQFDQNDSYSTDEEMQSGNEMYGSTVGATIALKYNEACRAIHSGHFPERIAQGSSGSYFVKNINNEIIGVFKPKNEEPYGSLNPKWLKWMHRVFLPCCFGRSCLPPNQARLLFFSGQNIYSCPKLNRSLLKHLNERKDYQGMGEYNIGIHIRKLRCEKKQAEGF</sequence>